<proteinExistence type="predicted"/>
<dbReference type="PANTHER" id="PTHR43420">
    <property type="entry name" value="ACETYLTRANSFERASE"/>
    <property type="match status" value="1"/>
</dbReference>
<keyword evidence="1" id="KW-0808">Transferase</keyword>
<reference evidence="4 5" key="1">
    <citation type="submission" date="2022-08" db="EMBL/GenBank/DDBJ databases">
        <title>Paenibacillus endoradicis sp. nov., Paenibacillus radicibacter sp. nov and Paenibacillus pararadicis sp. nov., three cold-adapted plant growth-promoting bacteria isolated from root of Larix gmelinii in Great Khingan.</title>
        <authorList>
            <person name="Xue H."/>
        </authorList>
    </citation>
    <scope>NUCLEOTIDE SEQUENCE [LARGE SCALE GENOMIC DNA]</scope>
    <source>
        <strain evidence="4 5">N5-1-1-5</strain>
    </source>
</reference>
<accession>A0ABT1YT75</accession>
<keyword evidence="5" id="KW-1185">Reference proteome</keyword>
<gene>
    <name evidence="4" type="ORF">NV381_34945</name>
</gene>
<comment type="caution">
    <text evidence="4">The sequence shown here is derived from an EMBL/GenBank/DDBJ whole genome shotgun (WGS) entry which is preliminary data.</text>
</comment>
<sequence>MSEIEIRWAEYADWKVLAHVHSESYRNAYIGIIPDHFLERFTVAKREEYYQKSLSEGIEKIALLVVDNQAAGCMIVGKCHDDDLDEKYGEIEAIYLLDAYRGKGLGKVFINWGIDRLKEFGYVKASLWVLKENINAISFYERLGFVFDGAERLINRGKELAQVRCQKTIE</sequence>
<dbReference type="PROSITE" id="PS51186">
    <property type="entry name" value="GNAT"/>
    <property type="match status" value="1"/>
</dbReference>
<evidence type="ECO:0000259" key="3">
    <source>
        <dbReference type="PROSITE" id="PS51186"/>
    </source>
</evidence>
<evidence type="ECO:0000256" key="1">
    <source>
        <dbReference type="ARBA" id="ARBA00022679"/>
    </source>
</evidence>
<evidence type="ECO:0000313" key="5">
    <source>
        <dbReference type="Proteomes" id="UP001300012"/>
    </source>
</evidence>
<dbReference type="InterPro" id="IPR000182">
    <property type="entry name" value="GNAT_dom"/>
</dbReference>
<dbReference type="Proteomes" id="UP001300012">
    <property type="component" value="Unassembled WGS sequence"/>
</dbReference>
<dbReference type="Pfam" id="PF00583">
    <property type="entry name" value="Acetyltransf_1"/>
    <property type="match status" value="1"/>
</dbReference>
<feature type="domain" description="N-acetyltransferase" evidence="3">
    <location>
        <begin position="4"/>
        <end position="170"/>
    </location>
</feature>
<dbReference type="CDD" id="cd04301">
    <property type="entry name" value="NAT_SF"/>
    <property type="match status" value="1"/>
</dbReference>
<protein>
    <submittedName>
        <fullName evidence="4">GNAT family N-acetyltransferase</fullName>
    </submittedName>
</protein>
<dbReference type="RefSeq" id="WP_258217885.1">
    <property type="nucleotide sequence ID" value="NZ_JANQBD010000041.1"/>
</dbReference>
<dbReference type="Gene3D" id="3.40.630.30">
    <property type="match status" value="1"/>
</dbReference>
<name>A0ABT1YT75_9BACL</name>
<evidence type="ECO:0000256" key="2">
    <source>
        <dbReference type="ARBA" id="ARBA00023315"/>
    </source>
</evidence>
<evidence type="ECO:0000313" key="4">
    <source>
        <dbReference type="EMBL" id="MCR8636386.1"/>
    </source>
</evidence>
<dbReference type="InterPro" id="IPR016181">
    <property type="entry name" value="Acyl_CoA_acyltransferase"/>
</dbReference>
<keyword evidence="2" id="KW-0012">Acyltransferase</keyword>
<dbReference type="InterPro" id="IPR050680">
    <property type="entry name" value="YpeA/RimI_acetyltransf"/>
</dbReference>
<organism evidence="4 5">
    <name type="scientific">Paenibacillus radicis</name>
    <name type="common">ex Xue et al. 2023</name>
    <dbReference type="NCBI Taxonomy" id="2972489"/>
    <lineage>
        <taxon>Bacteria</taxon>
        <taxon>Bacillati</taxon>
        <taxon>Bacillota</taxon>
        <taxon>Bacilli</taxon>
        <taxon>Bacillales</taxon>
        <taxon>Paenibacillaceae</taxon>
        <taxon>Paenibacillus</taxon>
    </lineage>
</organism>
<dbReference type="SUPFAM" id="SSF55729">
    <property type="entry name" value="Acyl-CoA N-acyltransferases (Nat)"/>
    <property type="match status" value="1"/>
</dbReference>
<dbReference type="EMBL" id="JANQBD010000041">
    <property type="protein sequence ID" value="MCR8636386.1"/>
    <property type="molecule type" value="Genomic_DNA"/>
</dbReference>